<sequence length="230" mass="25602">MDADIYVLAGIWTAPNFLENLCVALTQRFELMGLQAQAKMLFPYGNWHINRWGQLREISYDMLPRTGRRQSSIGGRRAADAIKASYKQGNLIIIGHSGGGIAGFHAAKLLMAEESIPMPRVVQIGSPRFPVPMEFKESVTFVTAINEQGRWKDPISRIGSWRTGIGRAGVSGARGRGPKLLAPLVKEVSIVGGHADYFRMHTPFINNGLSNMEVTLNAFWPWLQTDDYTR</sequence>
<dbReference type="Gene3D" id="3.40.50.1820">
    <property type="entry name" value="alpha/beta hydrolase"/>
    <property type="match status" value="1"/>
</dbReference>
<gene>
    <name evidence="1" type="ORF">J2Z66_001673</name>
</gene>
<evidence type="ECO:0008006" key="3">
    <source>
        <dbReference type="Google" id="ProtNLM"/>
    </source>
</evidence>
<keyword evidence="2" id="KW-1185">Reference proteome</keyword>
<evidence type="ECO:0000313" key="2">
    <source>
        <dbReference type="Proteomes" id="UP001519287"/>
    </source>
</evidence>
<organism evidence="1 2">
    <name type="scientific">Paenibacillus eucommiae</name>
    <dbReference type="NCBI Taxonomy" id="1355755"/>
    <lineage>
        <taxon>Bacteria</taxon>
        <taxon>Bacillati</taxon>
        <taxon>Bacillota</taxon>
        <taxon>Bacilli</taxon>
        <taxon>Bacillales</taxon>
        <taxon>Paenibacillaceae</taxon>
        <taxon>Paenibacillus</taxon>
    </lineage>
</organism>
<name>A0ABS4IR81_9BACL</name>
<dbReference type="EMBL" id="JAGGLB010000003">
    <property type="protein sequence ID" value="MBP1990075.1"/>
    <property type="molecule type" value="Genomic_DNA"/>
</dbReference>
<reference evidence="1 2" key="1">
    <citation type="submission" date="2021-03" db="EMBL/GenBank/DDBJ databases">
        <title>Genomic Encyclopedia of Type Strains, Phase IV (KMG-IV): sequencing the most valuable type-strain genomes for metagenomic binning, comparative biology and taxonomic classification.</title>
        <authorList>
            <person name="Goeker M."/>
        </authorList>
    </citation>
    <scope>NUCLEOTIDE SEQUENCE [LARGE SCALE GENOMIC DNA]</scope>
    <source>
        <strain evidence="1 2">DSM 26048</strain>
    </source>
</reference>
<dbReference type="InterPro" id="IPR029058">
    <property type="entry name" value="AB_hydrolase_fold"/>
</dbReference>
<protein>
    <recommendedName>
        <fullName evidence="3">Fungal lipase-like domain-containing protein</fullName>
    </recommendedName>
</protein>
<evidence type="ECO:0000313" key="1">
    <source>
        <dbReference type="EMBL" id="MBP1990075.1"/>
    </source>
</evidence>
<dbReference type="RefSeq" id="WP_209970828.1">
    <property type="nucleotide sequence ID" value="NZ_JAGGLB010000003.1"/>
</dbReference>
<comment type="caution">
    <text evidence="1">The sequence shown here is derived from an EMBL/GenBank/DDBJ whole genome shotgun (WGS) entry which is preliminary data.</text>
</comment>
<dbReference type="SUPFAM" id="SSF53474">
    <property type="entry name" value="alpha/beta-Hydrolases"/>
    <property type="match status" value="1"/>
</dbReference>
<accession>A0ABS4IR81</accession>
<proteinExistence type="predicted"/>
<dbReference type="Proteomes" id="UP001519287">
    <property type="component" value="Unassembled WGS sequence"/>
</dbReference>